<dbReference type="EMBL" id="JANJYJ010000008">
    <property type="protein sequence ID" value="KAK3194961.1"/>
    <property type="molecule type" value="Genomic_DNA"/>
</dbReference>
<comment type="caution">
    <text evidence="3">The sequence shown here is derived from an EMBL/GenBank/DDBJ whole genome shotgun (WGS) entry which is preliminary data.</text>
</comment>
<proteinExistence type="predicted"/>
<evidence type="ECO:0000313" key="3">
    <source>
        <dbReference type="EMBL" id="KAK3194961.1"/>
    </source>
</evidence>
<reference evidence="3" key="1">
    <citation type="journal article" date="2023" name="Plant J.">
        <title>Genome sequences and population genomics provide insights into the demographic history, inbreeding, and mutation load of two 'living fossil' tree species of Dipteronia.</title>
        <authorList>
            <person name="Feng Y."/>
            <person name="Comes H.P."/>
            <person name="Chen J."/>
            <person name="Zhu S."/>
            <person name="Lu R."/>
            <person name="Zhang X."/>
            <person name="Li P."/>
            <person name="Qiu J."/>
            <person name="Olsen K.M."/>
            <person name="Qiu Y."/>
        </authorList>
    </citation>
    <scope>NUCLEOTIDE SEQUENCE</scope>
    <source>
        <strain evidence="3">NBL</strain>
    </source>
</reference>
<feature type="transmembrane region" description="Helical" evidence="1">
    <location>
        <begin position="35"/>
        <end position="59"/>
    </location>
</feature>
<dbReference type="Pfam" id="PF15787">
    <property type="entry name" value="DUF4704"/>
    <property type="match status" value="1"/>
</dbReference>
<gene>
    <name evidence="3" type="ORF">Dsin_026271</name>
</gene>
<accession>A0AAD9ZXZ8</accession>
<keyword evidence="1" id="KW-0812">Transmembrane</keyword>
<organism evidence="3 4">
    <name type="scientific">Dipteronia sinensis</name>
    <dbReference type="NCBI Taxonomy" id="43782"/>
    <lineage>
        <taxon>Eukaryota</taxon>
        <taxon>Viridiplantae</taxon>
        <taxon>Streptophyta</taxon>
        <taxon>Embryophyta</taxon>
        <taxon>Tracheophyta</taxon>
        <taxon>Spermatophyta</taxon>
        <taxon>Magnoliopsida</taxon>
        <taxon>eudicotyledons</taxon>
        <taxon>Gunneridae</taxon>
        <taxon>Pentapetalae</taxon>
        <taxon>rosids</taxon>
        <taxon>malvids</taxon>
        <taxon>Sapindales</taxon>
        <taxon>Sapindaceae</taxon>
        <taxon>Hippocastanoideae</taxon>
        <taxon>Acereae</taxon>
        <taxon>Dipteronia</taxon>
    </lineage>
</organism>
<keyword evidence="1" id="KW-1133">Transmembrane helix</keyword>
<sequence>MRPAEALWALVYGGPLSLLPLAVSNVHKHTLEPQLGIIMLSSATAALAAPIFRIISMAIQHPGNNDELSRARGPELLSRILNYLLETLC</sequence>
<dbReference type="AlphaFoldDB" id="A0AAD9ZXZ8"/>
<evidence type="ECO:0000259" key="2">
    <source>
        <dbReference type="Pfam" id="PF15787"/>
    </source>
</evidence>
<dbReference type="InterPro" id="IPR031570">
    <property type="entry name" value="NBEA/BDCP_DUF4704"/>
</dbReference>
<dbReference type="Proteomes" id="UP001281410">
    <property type="component" value="Unassembled WGS sequence"/>
</dbReference>
<feature type="domain" description="DUF4704" evidence="2">
    <location>
        <begin position="5"/>
        <end position="85"/>
    </location>
</feature>
<feature type="transmembrane region" description="Helical" evidence="1">
    <location>
        <begin position="6"/>
        <end position="23"/>
    </location>
</feature>
<evidence type="ECO:0000313" key="4">
    <source>
        <dbReference type="Proteomes" id="UP001281410"/>
    </source>
</evidence>
<protein>
    <recommendedName>
        <fullName evidence="2">DUF4704 domain-containing protein</fullName>
    </recommendedName>
</protein>
<keyword evidence="1" id="KW-0472">Membrane</keyword>
<evidence type="ECO:0000256" key="1">
    <source>
        <dbReference type="SAM" id="Phobius"/>
    </source>
</evidence>
<keyword evidence="4" id="KW-1185">Reference proteome</keyword>
<name>A0AAD9ZXZ8_9ROSI</name>